<name>A0ABT7BYQ8_9CYAN</name>
<evidence type="ECO:0000313" key="1">
    <source>
        <dbReference type="EMBL" id="MDJ1184291.1"/>
    </source>
</evidence>
<accession>A0ABT7BYQ8</accession>
<keyword evidence="2" id="KW-1185">Reference proteome</keyword>
<protein>
    <submittedName>
        <fullName evidence="1">Uncharacterized protein</fullName>
    </submittedName>
</protein>
<dbReference type="Proteomes" id="UP001232992">
    <property type="component" value="Unassembled WGS sequence"/>
</dbReference>
<comment type="caution">
    <text evidence="1">The sequence shown here is derived from an EMBL/GenBank/DDBJ whole genome shotgun (WGS) entry which is preliminary data.</text>
</comment>
<evidence type="ECO:0000313" key="2">
    <source>
        <dbReference type="Proteomes" id="UP001232992"/>
    </source>
</evidence>
<sequence length="175" mass="20097">MPSKAYGRGACSAQWKGEVITSYCKHKYGRSRQLVGIHAGETRRLLQTNGSAKPLEDEWFVWEYPLIEWGLEQENCNLLCAHTLGEVPRKSSCWFCPNSGISEVKDLKENYPDYYELGCFIEQQAMDNSKRRGVNNGSVKGLGRQFSWRDIDRLTPLEQLAIDARKEHQSCRCMD</sequence>
<proteinExistence type="predicted"/>
<dbReference type="RefSeq" id="WP_283758945.1">
    <property type="nucleotide sequence ID" value="NZ_JAQOSQ010000014.1"/>
</dbReference>
<organism evidence="1 2">
    <name type="scientific">Roseofilum casamattae BLCC-M143</name>
    <dbReference type="NCBI Taxonomy" id="3022442"/>
    <lineage>
        <taxon>Bacteria</taxon>
        <taxon>Bacillati</taxon>
        <taxon>Cyanobacteriota</taxon>
        <taxon>Cyanophyceae</taxon>
        <taxon>Desertifilales</taxon>
        <taxon>Desertifilaceae</taxon>
        <taxon>Roseofilum</taxon>
        <taxon>Roseofilum casamattae</taxon>
    </lineage>
</organism>
<dbReference type="EMBL" id="JAQOSQ010000014">
    <property type="protein sequence ID" value="MDJ1184291.1"/>
    <property type="molecule type" value="Genomic_DNA"/>
</dbReference>
<reference evidence="1 2" key="1">
    <citation type="submission" date="2023-01" db="EMBL/GenBank/DDBJ databases">
        <title>Novel diversity within Roseofilum (Cyanobacteria; Desertifilaceae) from marine benthic mats with descriptions of four novel species.</title>
        <authorList>
            <person name="Wang Y."/>
            <person name="Berthold D.E."/>
            <person name="Hu J."/>
            <person name="Lefler F.W."/>
            <person name="Laughinghouse H.D. IV."/>
        </authorList>
    </citation>
    <scope>NUCLEOTIDE SEQUENCE [LARGE SCALE GENOMIC DNA]</scope>
    <source>
        <strain evidence="1 2">BLCC-M143</strain>
    </source>
</reference>
<gene>
    <name evidence="1" type="ORF">PMH09_13985</name>
</gene>